<accession>A0A1J1IW79</accession>
<evidence type="ECO:0000313" key="2">
    <source>
        <dbReference type="Proteomes" id="UP000183832"/>
    </source>
</evidence>
<dbReference type="Proteomes" id="UP000183832">
    <property type="component" value="Unassembled WGS sequence"/>
</dbReference>
<keyword evidence="2" id="KW-1185">Reference proteome</keyword>
<organism evidence="1 2">
    <name type="scientific">Clunio marinus</name>
    <dbReference type="NCBI Taxonomy" id="568069"/>
    <lineage>
        <taxon>Eukaryota</taxon>
        <taxon>Metazoa</taxon>
        <taxon>Ecdysozoa</taxon>
        <taxon>Arthropoda</taxon>
        <taxon>Hexapoda</taxon>
        <taxon>Insecta</taxon>
        <taxon>Pterygota</taxon>
        <taxon>Neoptera</taxon>
        <taxon>Endopterygota</taxon>
        <taxon>Diptera</taxon>
        <taxon>Nematocera</taxon>
        <taxon>Chironomoidea</taxon>
        <taxon>Chironomidae</taxon>
        <taxon>Clunio</taxon>
    </lineage>
</organism>
<dbReference type="EMBL" id="CVRI01000063">
    <property type="protein sequence ID" value="CRL04531.1"/>
    <property type="molecule type" value="Genomic_DNA"/>
</dbReference>
<reference evidence="1 2" key="1">
    <citation type="submission" date="2015-04" db="EMBL/GenBank/DDBJ databases">
        <authorList>
            <person name="Syromyatnikov M.Y."/>
            <person name="Popov V.N."/>
        </authorList>
    </citation>
    <scope>NUCLEOTIDE SEQUENCE [LARGE SCALE GENOMIC DNA]</scope>
</reference>
<dbReference type="AlphaFoldDB" id="A0A1J1IW79"/>
<protein>
    <submittedName>
        <fullName evidence="1">CLUMA_CG017606, isoform A</fullName>
    </submittedName>
</protein>
<proteinExistence type="predicted"/>
<name>A0A1J1IW79_9DIPT</name>
<evidence type="ECO:0000313" key="1">
    <source>
        <dbReference type="EMBL" id="CRL04531.1"/>
    </source>
</evidence>
<gene>
    <name evidence="1" type="ORF">CLUMA_CG017606</name>
</gene>
<sequence length="87" mass="10264">MEVSQVDLEICKNSDNICLKTLLCSSFNIIVKRSELHLLDISVVLTYIQFNQSTVRLFLAFKKENWEKKETTKFIPIYLFLVIQLKH</sequence>